<dbReference type="KEGG" id="mhb:MHM_04120"/>
<name>G8C3N2_9MOLU</name>
<proteinExistence type="predicted"/>
<reference evidence="2" key="1">
    <citation type="submission" date="2011-11" db="EMBL/GenBank/DDBJ databases">
        <title>Complete genome sequence of Candidatus Mycoplasma haemominutum.</title>
        <authorList>
            <person name="Barker E.N."/>
            <person name="Darby A.C."/>
            <person name="Helps C.R."/>
            <person name="Peters I.R."/>
            <person name="Hughes M.A."/>
            <person name="Radford A.D."/>
            <person name="Novacco M."/>
            <person name="Boretti F."/>
            <person name="Hofmann-Lehmann R."/>
            <person name="Tasker S."/>
        </authorList>
    </citation>
    <scope>NUCLEOTIDE SEQUENCE</scope>
    <source>
        <strain evidence="2">Birmingham 1</strain>
    </source>
</reference>
<dbReference type="HOGENOM" id="CLU_1254056_0_0_14"/>
<evidence type="ECO:0000256" key="1">
    <source>
        <dbReference type="SAM" id="MobiDB-lite"/>
    </source>
</evidence>
<protein>
    <submittedName>
        <fullName evidence="2">Uncharacterized protein</fullName>
    </submittedName>
</protein>
<dbReference type="AlphaFoldDB" id="G8C3N2"/>
<reference evidence="2" key="2">
    <citation type="submission" date="2011-11" db="EMBL/GenBank/DDBJ databases">
        <authorList>
            <person name="Barker E."/>
        </authorList>
    </citation>
    <scope>NUCLEOTIDE SEQUENCE</scope>
    <source>
        <strain evidence="2">Birmingham 1</strain>
    </source>
</reference>
<feature type="region of interest" description="Disordered" evidence="1">
    <location>
        <begin position="190"/>
        <end position="220"/>
    </location>
</feature>
<sequence>MFGARMWLALVTTVIFGSAVGLPLSFGSKSRVSASRSAPPNTTSIQVNKCAASDSSGWKVVQFGDNNAKEPCWSISSDQGGSTSQVGTEETHFSNLFSEKWNSSDSKWATSSAQGQNQWRTMCTTGGSNQFVLPSSSSGSQSENIEYIGLCTGTSGTSQWISIEKQQQGSSGKNLTIKACSGDTCWTPASTQGSESSVTIKNFQSPSSNGWQQVTFKARS</sequence>
<dbReference type="PATRIC" id="fig|1116213.3.peg.445"/>
<accession>G8C3N2</accession>
<dbReference type="EMBL" id="HE613254">
    <property type="protein sequence ID" value="CCE66930.1"/>
    <property type="molecule type" value="Genomic_DNA"/>
</dbReference>
<gene>
    <name evidence="2" type="ORF">MHM_04120</name>
</gene>
<organism evidence="2">
    <name type="scientific">Candidatus Mycoplasma haematominutum 'Birmingham 1'</name>
    <dbReference type="NCBI Taxonomy" id="1116213"/>
    <lineage>
        <taxon>Bacteria</taxon>
        <taxon>Bacillati</taxon>
        <taxon>Mycoplasmatota</taxon>
        <taxon>Mollicutes</taxon>
        <taxon>Mycoplasmataceae</taxon>
        <taxon>Mycoplasma</taxon>
    </lineage>
</organism>
<evidence type="ECO:0000313" key="2">
    <source>
        <dbReference type="EMBL" id="CCE66930.1"/>
    </source>
</evidence>